<feature type="non-terminal residue" evidence="1">
    <location>
        <position position="1"/>
    </location>
</feature>
<gene>
    <name evidence="1" type="ORF">METZ01_LOCUS212655</name>
</gene>
<protein>
    <recommendedName>
        <fullName evidence="2">Cadherin domain-containing protein</fullName>
    </recommendedName>
</protein>
<evidence type="ECO:0000313" key="1">
    <source>
        <dbReference type="EMBL" id="SVB59801.1"/>
    </source>
</evidence>
<dbReference type="AlphaFoldDB" id="A0A382FCM7"/>
<accession>A0A382FCM7</accession>
<organism evidence="1">
    <name type="scientific">marine metagenome</name>
    <dbReference type="NCBI Taxonomy" id="408172"/>
    <lineage>
        <taxon>unclassified sequences</taxon>
        <taxon>metagenomes</taxon>
        <taxon>ecological metagenomes</taxon>
    </lineage>
</organism>
<proteinExistence type="predicted"/>
<dbReference type="EMBL" id="UINC01048802">
    <property type="protein sequence ID" value="SVB59801.1"/>
    <property type="molecule type" value="Genomic_DNA"/>
</dbReference>
<feature type="non-terminal residue" evidence="1">
    <location>
        <position position="532"/>
    </location>
</feature>
<sequence>NISVTISDGDLEDSEVFALTVTPINDPPEISLPDDFTFDEDDSLIEDFNVYLSDLDGDSLILTFAGNDSVTVDTNGFEVIFGAMQDWNGIETMTFTVNDNHGRAVASDTVNVIVEPVNDAPVISDQNPDPLETPEDTSLEIVLANLSVTDVDNTYPDDFTLLLLGGENYTFEGTTITPDTNFVGTLTVPVYVNDPLEDQSNTFDLTVTVSPVNDAPEIIGQVELTTLEEVSLEITLDSLYVTDVDNVYPDGFTLTVLEGEGYTFEVTTITPKDDFYGDLTVPAYVDDGIDTSDVFDLTVYVTNVNDRPVLAAIESQEVAEEGILTIELSGEDADADILIFEAFSDNSSVEVSLDDTTLTVAPVTDYNGTVNITVLANDGVLYDTEVFELTVTYVNDPPTMALDDINGNTLTFTYEEDGTLVNDFSTYVSDVDLIYGDSLSLAVEGNDSVTVDVVGLMVTFGAVENWSDPDGEELVFTIEDSSGATASDILNIFVTPVNDAPVFGEISDYTTAEEMPLTITLSAEDAENDDII</sequence>
<name>A0A382FCM7_9ZZZZ</name>
<reference evidence="1" key="1">
    <citation type="submission" date="2018-05" db="EMBL/GenBank/DDBJ databases">
        <authorList>
            <person name="Lanie J.A."/>
            <person name="Ng W.-L."/>
            <person name="Kazmierczak K.M."/>
            <person name="Andrzejewski T.M."/>
            <person name="Davidsen T.M."/>
            <person name="Wayne K.J."/>
            <person name="Tettelin H."/>
            <person name="Glass J.I."/>
            <person name="Rusch D."/>
            <person name="Podicherti R."/>
            <person name="Tsui H.-C.T."/>
            <person name="Winkler M.E."/>
        </authorList>
    </citation>
    <scope>NUCLEOTIDE SEQUENCE</scope>
</reference>
<dbReference type="Pfam" id="PF17963">
    <property type="entry name" value="Big_9"/>
    <property type="match status" value="2"/>
</dbReference>
<evidence type="ECO:0008006" key="2">
    <source>
        <dbReference type="Google" id="ProtNLM"/>
    </source>
</evidence>
<dbReference type="NCBIfam" id="NF012211">
    <property type="entry name" value="tand_rpt_95"/>
    <property type="match status" value="1"/>
</dbReference>